<keyword evidence="1" id="KW-0812">Transmembrane</keyword>
<reference evidence="2 3" key="1">
    <citation type="journal article" date="2020" name="bioRxiv">
        <title>Sequence and annotation of 42 cannabis genomes reveals extensive copy number variation in cannabinoid synthesis and pathogen resistance genes.</title>
        <authorList>
            <person name="Mckernan K.J."/>
            <person name="Helbert Y."/>
            <person name="Kane L.T."/>
            <person name="Ebling H."/>
            <person name="Zhang L."/>
            <person name="Liu B."/>
            <person name="Eaton Z."/>
            <person name="Mclaughlin S."/>
            <person name="Kingan S."/>
            <person name="Baybayan P."/>
            <person name="Concepcion G."/>
            <person name="Jordan M."/>
            <person name="Riva A."/>
            <person name="Barbazuk W."/>
            <person name="Harkins T."/>
        </authorList>
    </citation>
    <scope>NUCLEOTIDE SEQUENCE [LARGE SCALE GENOMIC DNA]</scope>
    <source>
        <strain evidence="3">cv. Jamaican Lion 4</strain>
        <tissue evidence="2">Leaf</tissue>
    </source>
</reference>
<feature type="transmembrane region" description="Helical" evidence="1">
    <location>
        <begin position="13"/>
        <end position="36"/>
    </location>
</feature>
<gene>
    <name evidence="2" type="ORF">G4B88_028879</name>
</gene>
<dbReference type="Proteomes" id="UP000583929">
    <property type="component" value="Unassembled WGS sequence"/>
</dbReference>
<sequence length="194" mass="23425">MFRYIWINFSFKLWYFFILNYYVVFFFIFLSFFYFFSRYRKLVVFHFHLSIFSHLHLSVFHFLLRQLPSSPLCLPFPSQACVIFFSIRVRVRFPFPAKLVVRFRRSWWCEFSSGESSCSGGDLVAQRMSSSNFESPMKKTSKNTQSLSSTHGVKRLRVKKKCIGETSKWNKDKWDYGTVLDRGIFLDYWIEMSW</sequence>
<keyword evidence="3" id="KW-1185">Reference proteome</keyword>
<protein>
    <recommendedName>
        <fullName evidence="4">Transmembrane protein</fullName>
    </recommendedName>
</protein>
<proteinExistence type="predicted"/>
<name>A0A7J6HNH5_CANSA</name>
<evidence type="ECO:0000313" key="3">
    <source>
        <dbReference type="Proteomes" id="UP000583929"/>
    </source>
</evidence>
<organism evidence="2 3">
    <name type="scientific">Cannabis sativa</name>
    <name type="common">Hemp</name>
    <name type="synonym">Marijuana</name>
    <dbReference type="NCBI Taxonomy" id="3483"/>
    <lineage>
        <taxon>Eukaryota</taxon>
        <taxon>Viridiplantae</taxon>
        <taxon>Streptophyta</taxon>
        <taxon>Embryophyta</taxon>
        <taxon>Tracheophyta</taxon>
        <taxon>Spermatophyta</taxon>
        <taxon>Magnoliopsida</taxon>
        <taxon>eudicotyledons</taxon>
        <taxon>Gunneridae</taxon>
        <taxon>Pentapetalae</taxon>
        <taxon>rosids</taxon>
        <taxon>fabids</taxon>
        <taxon>Rosales</taxon>
        <taxon>Cannabaceae</taxon>
        <taxon>Cannabis</taxon>
    </lineage>
</organism>
<dbReference type="AlphaFoldDB" id="A0A7J6HNH5"/>
<evidence type="ECO:0000313" key="2">
    <source>
        <dbReference type="EMBL" id="KAF4396565.1"/>
    </source>
</evidence>
<feature type="transmembrane region" description="Helical" evidence="1">
    <location>
        <begin position="43"/>
        <end position="64"/>
    </location>
</feature>
<evidence type="ECO:0000256" key="1">
    <source>
        <dbReference type="SAM" id="Phobius"/>
    </source>
</evidence>
<evidence type="ECO:0008006" key="4">
    <source>
        <dbReference type="Google" id="ProtNLM"/>
    </source>
</evidence>
<keyword evidence="1" id="KW-1133">Transmembrane helix</keyword>
<accession>A0A7J6HNH5</accession>
<comment type="caution">
    <text evidence="2">The sequence shown here is derived from an EMBL/GenBank/DDBJ whole genome shotgun (WGS) entry which is preliminary data.</text>
</comment>
<keyword evidence="1" id="KW-0472">Membrane</keyword>
<dbReference type="EMBL" id="JAATIQ010000035">
    <property type="protein sequence ID" value="KAF4396565.1"/>
    <property type="molecule type" value="Genomic_DNA"/>
</dbReference>